<dbReference type="InterPro" id="IPR014284">
    <property type="entry name" value="RNA_pol_sigma-70_dom"/>
</dbReference>
<dbReference type="NCBIfam" id="TIGR02937">
    <property type="entry name" value="sigma70-ECF"/>
    <property type="match status" value="1"/>
</dbReference>
<accession>A0A0P6XDU9</accession>
<dbReference type="STRING" id="1134406.ADN00_08470"/>
<dbReference type="AlphaFoldDB" id="A0A0P6XDU9"/>
<dbReference type="InterPro" id="IPR039425">
    <property type="entry name" value="RNA_pol_sigma-70-like"/>
</dbReference>
<sequence>MEAISDQSAIEQAVNGSQEAFSILYERYVNRIYNYIFYRVGNAHDAEDITARVFYRAMGSITRYDNRGLPFSAWLYRIAHNLVANWYRDNARKKEVSLEEAGQFQQRSEHLEVAMVQSQENEILMKAIRSLPAERQQLIILKLVEDLSNQEIGEIMGKSEGAIKSLYHRTLISLRNRMEKIGKQSHE</sequence>
<dbReference type="Gene3D" id="1.10.1740.10">
    <property type="match status" value="1"/>
</dbReference>
<keyword evidence="2" id="KW-0805">Transcription regulation</keyword>
<comment type="caution">
    <text evidence="7">The sequence shown here is derived from an EMBL/GenBank/DDBJ whole genome shotgun (WGS) entry which is preliminary data.</text>
</comment>
<dbReference type="PANTHER" id="PTHR43133">
    <property type="entry name" value="RNA POLYMERASE ECF-TYPE SIGMA FACTO"/>
    <property type="match status" value="1"/>
</dbReference>
<dbReference type="EMBL" id="LGCL01000021">
    <property type="protein sequence ID" value="KPL77895.1"/>
    <property type="molecule type" value="Genomic_DNA"/>
</dbReference>
<dbReference type="InterPro" id="IPR013324">
    <property type="entry name" value="RNA_pol_sigma_r3/r4-like"/>
</dbReference>
<dbReference type="SUPFAM" id="SSF88659">
    <property type="entry name" value="Sigma3 and sigma4 domains of RNA polymerase sigma factors"/>
    <property type="match status" value="1"/>
</dbReference>
<dbReference type="Proteomes" id="UP000050417">
    <property type="component" value="Unassembled WGS sequence"/>
</dbReference>
<protein>
    <recommendedName>
        <fullName evidence="9">RNA polymerase subunit sigma-24</fullName>
    </recommendedName>
</protein>
<dbReference type="CDD" id="cd06171">
    <property type="entry name" value="Sigma70_r4"/>
    <property type="match status" value="1"/>
</dbReference>
<dbReference type="RefSeq" id="WP_075062552.1">
    <property type="nucleotide sequence ID" value="NZ_LGCL01000021.1"/>
</dbReference>
<evidence type="ECO:0000256" key="3">
    <source>
        <dbReference type="ARBA" id="ARBA00023082"/>
    </source>
</evidence>
<keyword evidence="8" id="KW-1185">Reference proteome</keyword>
<proteinExistence type="inferred from homology"/>
<comment type="similarity">
    <text evidence="1">Belongs to the sigma-70 factor family. ECF subfamily.</text>
</comment>
<gene>
    <name evidence="7" type="ORF">ADN00_08470</name>
</gene>
<dbReference type="InterPro" id="IPR013325">
    <property type="entry name" value="RNA_pol_sigma_r2"/>
</dbReference>
<dbReference type="Pfam" id="PF04542">
    <property type="entry name" value="Sigma70_r2"/>
    <property type="match status" value="1"/>
</dbReference>
<evidence type="ECO:0000256" key="4">
    <source>
        <dbReference type="ARBA" id="ARBA00023163"/>
    </source>
</evidence>
<evidence type="ECO:0000313" key="8">
    <source>
        <dbReference type="Proteomes" id="UP000050417"/>
    </source>
</evidence>
<name>A0A0P6XDU9_9CHLR</name>
<dbReference type="InterPro" id="IPR036388">
    <property type="entry name" value="WH-like_DNA-bd_sf"/>
</dbReference>
<feature type="domain" description="RNA polymerase sigma-70 region 2" evidence="5">
    <location>
        <begin position="24"/>
        <end position="92"/>
    </location>
</feature>
<dbReference type="OrthoDB" id="157311at2"/>
<evidence type="ECO:0000259" key="6">
    <source>
        <dbReference type="Pfam" id="PF08281"/>
    </source>
</evidence>
<dbReference type="Gene3D" id="1.10.10.10">
    <property type="entry name" value="Winged helix-like DNA-binding domain superfamily/Winged helix DNA-binding domain"/>
    <property type="match status" value="1"/>
</dbReference>
<evidence type="ECO:0000259" key="5">
    <source>
        <dbReference type="Pfam" id="PF04542"/>
    </source>
</evidence>
<dbReference type="InterPro" id="IPR007627">
    <property type="entry name" value="RNA_pol_sigma70_r2"/>
</dbReference>
<dbReference type="GO" id="GO:0006352">
    <property type="term" value="P:DNA-templated transcription initiation"/>
    <property type="evidence" value="ECO:0007669"/>
    <property type="project" value="InterPro"/>
</dbReference>
<keyword evidence="4" id="KW-0804">Transcription</keyword>
<feature type="domain" description="RNA polymerase sigma factor 70 region 4 type 2" evidence="6">
    <location>
        <begin position="122"/>
        <end position="171"/>
    </location>
</feature>
<evidence type="ECO:0000256" key="2">
    <source>
        <dbReference type="ARBA" id="ARBA00023015"/>
    </source>
</evidence>
<dbReference type="GO" id="GO:0003677">
    <property type="term" value="F:DNA binding"/>
    <property type="evidence" value="ECO:0007669"/>
    <property type="project" value="InterPro"/>
</dbReference>
<dbReference type="Pfam" id="PF08281">
    <property type="entry name" value="Sigma70_r4_2"/>
    <property type="match status" value="1"/>
</dbReference>
<reference evidence="7 8" key="1">
    <citation type="submission" date="2015-07" db="EMBL/GenBank/DDBJ databases">
        <title>Genome sequence of Ornatilinea apprima DSM 23815.</title>
        <authorList>
            <person name="Hemp J."/>
            <person name="Ward L.M."/>
            <person name="Pace L.A."/>
            <person name="Fischer W.W."/>
        </authorList>
    </citation>
    <scope>NUCLEOTIDE SEQUENCE [LARGE SCALE GENOMIC DNA]</scope>
    <source>
        <strain evidence="7 8">P3M-1</strain>
    </source>
</reference>
<evidence type="ECO:0000256" key="1">
    <source>
        <dbReference type="ARBA" id="ARBA00010641"/>
    </source>
</evidence>
<evidence type="ECO:0008006" key="9">
    <source>
        <dbReference type="Google" id="ProtNLM"/>
    </source>
</evidence>
<keyword evidence="3" id="KW-0731">Sigma factor</keyword>
<evidence type="ECO:0000313" key="7">
    <source>
        <dbReference type="EMBL" id="KPL77895.1"/>
    </source>
</evidence>
<dbReference type="SUPFAM" id="SSF88946">
    <property type="entry name" value="Sigma2 domain of RNA polymerase sigma factors"/>
    <property type="match status" value="1"/>
</dbReference>
<organism evidence="7 8">
    <name type="scientific">Ornatilinea apprima</name>
    <dbReference type="NCBI Taxonomy" id="1134406"/>
    <lineage>
        <taxon>Bacteria</taxon>
        <taxon>Bacillati</taxon>
        <taxon>Chloroflexota</taxon>
        <taxon>Anaerolineae</taxon>
        <taxon>Anaerolineales</taxon>
        <taxon>Anaerolineaceae</taxon>
        <taxon>Ornatilinea</taxon>
    </lineage>
</organism>
<dbReference type="PANTHER" id="PTHR43133:SF57">
    <property type="entry name" value="RNA POLYMERASE SIGMA-70 FACTOR"/>
    <property type="match status" value="1"/>
</dbReference>
<dbReference type="InterPro" id="IPR013249">
    <property type="entry name" value="RNA_pol_sigma70_r4_t2"/>
</dbReference>
<dbReference type="GO" id="GO:0016987">
    <property type="term" value="F:sigma factor activity"/>
    <property type="evidence" value="ECO:0007669"/>
    <property type="project" value="UniProtKB-KW"/>
</dbReference>